<reference evidence="2" key="2">
    <citation type="submission" date="2015-05" db="EMBL/GenBank/DDBJ databases">
        <title>Complete genome sequence of Corynebacterium mustelae DSM 45274, isolated from various tissues of a male ferret with lethal sepsis.</title>
        <authorList>
            <person name="Ruckert C."/>
            <person name="Albersmeier A."/>
            <person name="Winkler A."/>
            <person name="Tauch A."/>
        </authorList>
    </citation>
    <scope>NUCLEOTIDE SEQUENCE [LARGE SCALE GENOMIC DNA]</scope>
    <source>
        <strain evidence="2">DSM 45274</strain>
    </source>
</reference>
<gene>
    <name evidence="1" type="ORF">CMUST_04780</name>
</gene>
<organism evidence="1 2">
    <name type="scientific">Corynebacterium mustelae</name>
    <dbReference type="NCBI Taxonomy" id="571915"/>
    <lineage>
        <taxon>Bacteria</taxon>
        <taxon>Bacillati</taxon>
        <taxon>Actinomycetota</taxon>
        <taxon>Actinomycetes</taxon>
        <taxon>Mycobacteriales</taxon>
        <taxon>Corynebacteriaceae</taxon>
        <taxon>Corynebacterium</taxon>
    </lineage>
</organism>
<dbReference type="RefSeq" id="WP_047261531.1">
    <property type="nucleotide sequence ID" value="NZ_CP011542.1"/>
</dbReference>
<name>A0A0G3GVV6_9CORY</name>
<protein>
    <submittedName>
        <fullName evidence="1">Putative DUF4291 family protein</fullName>
    </submittedName>
</protein>
<reference evidence="1 2" key="1">
    <citation type="journal article" date="2015" name="Genome Announc.">
        <title>Complete Genome Sequence of the Type Strain Corynebacterium mustelae DSM 45274, Isolated from Various Tissues of a Male Ferret with Lethal Sepsis.</title>
        <authorList>
            <person name="Ruckert C."/>
            <person name="Eimer J."/>
            <person name="Winkler A."/>
            <person name="Tauch A."/>
        </authorList>
    </citation>
    <scope>NUCLEOTIDE SEQUENCE [LARGE SCALE GENOMIC DNA]</scope>
    <source>
        <strain evidence="1 2">DSM 45274</strain>
    </source>
</reference>
<dbReference type="STRING" id="571915.CMUST_04780"/>
<accession>A0A0G3GVV6</accession>
<evidence type="ECO:0000313" key="1">
    <source>
        <dbReference type="EMBL" id="AKK05294.1"/>
    </source>
</evidence>
<dbReference type="PANTHER" id="PTHR38567:SF1">
    <property type="entry name" value="DUF4291 DOMAIN-CONTAINING PROTEIN"/>
    <property type="match status" value="1"/>
</dbReference>
<dbReference type="EMBL" id="CP011542">
    <property type="protein sequence ID" value="AKK05294.1"/>
    <property type="molecule type" value="Genomic_DNA"/>
</dbReference>
<dbReference type="PANTHER" id="PTHR38567">
    <property type="entry name" value="DUF4291 DOMAIN-CONTAINING PROTEIN"/>
    <property type="match status" value="1"/>
</dbReference>
<dbReference type="OrthoDB" id="65842at2"/>
<dbReference type="PATRIC" id="fig|571915.4.peg.1013"/>
<dbReference type="Pfam" id="PF14124">
    <property type="entry name" value="DUF4291"/>
    <property type="match status" value="1"/>
</dbReference>
<dbReference type="KEGG" id="cmv:CMUST_04780"/>
<proteinExistence type="predicted"/>
<dbReference type="AlphaFoldDB" id="A0A0G3GVV6"/>
<sequence length="198" mass="22557">MKNEQIPLRQIRAYTTNGTIRVYQAYSPAIAVPAVAAQRFVPPFKRDRMTWIKPSFLWMMYRCGWGTKPGQEHILAIDIDKAGFEWALRHSAWAHFDPHMHDSEEAWRADMVAQPVRVQWDPERSETLEKLSHRSIQIGLSGEAVEKYVDEWTVTITDISDTVRAIRQGDQATLGQILSKEQPVAMPADIVTRIGATG</sequence>
<evidence type="ECO:0000313" key="2">
    <source>
        <dbReference type="Proteomes" id="UP000035199"/>
    </source>
</evidence>
<dbReference type="Proteomes" id="UP000035199">
    <property type="component" value="Chromosome"/>
</dbReference>
<keyword evidence="2" id="KW-1185">Reference proteome</keyword>
<dbReference type="InterPro" id="IPR025633">
    <property type="entry name" value="DUF4291"/>
</dbReference>